<name>A0A929QS70_ABIDE</name>
<dbReference type="EMBL" id="JABZFV010000004">
    <property type="protein sequence ID" value="MBF0934204.1"/>
    <property type="molecule type" value="Genomic_DNA"/>
</dbReference>
<organism evidence="1 2">
    <name type="scientific">Abiotrophia defectiva</name>
    <name type="common">Streptococcus defectivus</name>
    <dbReference type="NCBI Taxonomy" id="46125"/>
    <lineage>
        <taxon>Bacteria</taxon>
        <taxon>Bacillati</taxon>
        <taxon>Bacillota</taxon>
        <taxon>Bacilli</taxon>
        <taxon>Lactobacillales</taxon>
        <taxon>Aerococcaceae</taxon>
        <taxon>Abiotrophia</taxon>
    </lineage>
</organism>
<comment type="caution">
    <text evidence="1">The sequence shown here is derived from an EMBL/GenBank/DDBJ whole genome shotgun (WGS) entry which is preliminary data.</text>
</comment>
<proteinExistence type="predicted"/>
<dbReference type="InterPro" id="IPR006448">
    <property type="entry name" value="Phage_term_ssu_P27"/>
</dbReference>
<gene>
    <name evidence="1" type="ORF">HXK00_01000</name>
</gene>
<dbReference type="Pfam" id="PF05119">
    <property type="entry name" value="Terminase_4"/>
    <property type="match status" value="1"/>
</dbReference>
<accession>A0A929QS70</accession>
<reference evidence="1" key="1">
    <citation type="submission" date="2020-04" db="EMBL/GenBank/DDBJ databases">
        <title>Deep metagenomics examines the oral microbiome during advanced dental caries in children, revealing novel taxa and co-occurrences with host molecules.</title>
        <authorList>
            <person name="Baker J.L."/>
            <person name="Morton J.T."/>
            <person name="Dinis M."/>
            <person name="Alvarez R."/>
            <person name="Tran N.C."/>
            <person name="Knight R."/>
            <person name="Edlund A."/>
        </authorList>
    </citation>
    <scope>NUCLEOTIDE SEQUENCE</scope>
    <source>
        <strain evidence="1">JCVI_23_bin.16</strain>
    </source>
</reference>
<evidence type="ECO:0000313" key="2">
    <source>
        <dbReference type="Proteomes" id="UP000757900"/>
    </source>
</evidence>
<dbReference type="Proteomes" id="UP000757900">
    <property type="component" value="Unassembled WGS sequence"/>
</dbReference>
<evidence type="ECO:0000313" key="1">
    <source>
        <dbReference type="EMBL" id="MBF0934204.1"/>
    </source>
</evidence>
<protein>
    <submittedName>
        <fullName evidence="1">P27 family phage terminase small subunit</fullName>
    </submittedName>
</protein>
<sequence>MSRKSTKSRVERIREDLMQYISDQGMYGEYLTDLVDDYCSLWEVKEMLIADIKKRGVAIEWKNSETSKGKKKNDSVGELTKINMQMIKILNQLNISPKTLAMTGGDADDEEDF</sequence>
<dbReference type="AlphaFoldDB" id="A0A929QS70"/>